<keyword evidence="2" id="KW-1185">Reference proteome</keyword>
<protein>
    <submittedName>
        <fullName evidence="1">Uncharacterized protein</fullName>
    </submittedName>
</protein>
<accession>A0A345ZC66</accession>
<dbReference type="KEGG" id="cdes:C0J27_04015"/>
<organism evidence="1 2">
    <name type="scientific">Candidatus Chromulinivorax destructor</name>
    <dbReference type="NCBI Taxonomy" id="2066483"/>
    <lineage>
        <taxon>Bacteria</taxon>
        <taxon>Candidatus Babelota</taxon>
        <taxon>Candidatus Babeliae</taxon>
        <taxon>Candidatus Babeliales</taxon>
        <taxon>Candidatus Chromulinivoraceae</taxon>
        <taxon>Candidatus Chromulinivorax</taxon>
    </lineage>
</organism>
<evidence type="ECO:0000313" key="2">
    <source>
        <dbReference type="Proteomes" id="UP000254834"/>
    </source>
</evidence>
<proteinExistence type="predicted"/>
<dbReference type="Proteomes" id="UP000254834">
    <property type="component" value="Chromosome"/>
</dbReference>
<sequence>MNFLQLFVLVASLNPTKKTNFILVPDSSIQTIPKNDLACQYYRDTLYQKSGNLAGNHAEEEIVSIIESFEKKDCHNNPTIPTIDKGLINNLRQNLKNDHTITTSVDQNTVSFLQIKLNIIMLHAKNNSQS</sequence>
<dbReference type="AlphaFoldDB" id="A0A345ZC66"/>
<evidence type="ECO:0000313" key="1">
    <source>
        <dbReference type="EMBL" id="AXK60883.1"/>
    </source>
</evidence>
<gene>
    <name evidence="1" type="ORF">C0J27_04015</name>
</gene>
<dbReference type="EMBL" id="CP025544">
    <property type="protein sequence ID" value="AXK60883.1"/>
    <property type="molecule type" value="Genomic_DNA"/>
</dbReference>
<name>A0A345ZC66_9BACT</name>
<dbReference type="RefSeq" id="WP_115585898.1">
    <property type="nucleotide sequence ID" value="NZ_CP025544.1"/>
</dbReference>
<reference evidence="1 2" key="1">
    <citation type="submission" date="2017-12" db="EMBL/GenBank/DDBJ databases">
        <title>Chromulinavorax destructans is a abundant pathogen of dominant heterotrophic picoflagllates.</title>
        <authorList>
            <person name="Deeg C.M."/>
            <person name="Zimmer M."/>
            <person name="Suttle C.A."/>
        </authorList>
    </citation>
    <scope>NUCLEOTIDE SEQUENCE [LARGE SCALE GENOMIC DNA]</scope>
    <source>
        <strain evidence="1 2">SeV1</strain>
    </source>
</reference>